<dbReference type="CDD" id="cd06554">
    <property type="entry name" value="ASCH_ASC-1_like"/>
    <property type="match status" value="1"/>
</dbReference>
<keyword evidence="12" id="KW-0805">Transcription regulation</keyword>
<dbReference type="GO" id="GO:0072344">
    <property type="term" value="P:rescue of stalled ribosome"/>
    <property type="evidence" value="ECO:0007669"/>
    <property type="project" value="InterPro"/>
</dbReference>
<keyword evidence="11" id="KW-0007">Acetylation</keyword>
<keyword evidence="6" id="KW-0597">Phosphoprotein</keyword>
<evidence type="ECO:0000256" key="6">
    <source>
        <dbReference type="ARBA" id="ARBA00022553"/>
    </source>
</evidence>
<dbReference type="KEGG" id="muo:115458224"/>
<dbReference type="PANTHER" id="PTHR12963">
    <property type="entry name" value="THYROID RECEPTOR INTERACTING PROTEIN RELATED"/>
    <property type="match status" value="1"/>
</dbReference>
<dbReference type="Pfam" id="PF23134">
    <property type="entry name" value="TRIP4_3rd"/>
    <property type="match status" value="1"/>
</dbReference>
<evidence type="ECO:0000313" key="22">
    <source>
        <dbReference type="RefSeq" id="XP_030043948.1"/>
    </source>
</evidence>
<dbReference type="FunCoup" id="A0A6P7WU75">
    <property type="interactions" value="2059"/>
</dbReference>
<evidence type="ECO:0000256" key="18">
    <source>
        <dbReference type="ARBA" id="ARBA00070627"/>
    </source>
</evidence>
<evidence type="ECO:0000256" key="15">
    <source>
        <dbReference type="ARBA" id="ARBA00023242"/>
    </source>
</evidence>
<sequence>MDEPLVSWCRLRLLSSFGLDVSEDIVQYILSIENEEEVEEYINDLIQGTESKKQQFIEELIARWQKHNQLSINDPVQLYRKKDEGSEVQKLGLGDQTRKGRRKGRNKQEAALFVEAESAVEEVKTPLDLAKQVQETSNNCPSKKKTKFVSLYTTEGQDRLAVLIPGRHSCECLAQKHRLISNCLTCGRIVCEQEGSGPCFFCGTLVCTREEQDILQRDSNKSQKLLKKLMSGSEAPGKTDLLPHHEARFRAGLEKAMQHKDKLLEFDRTSVRRTQVIDDESDYFATDSNQWLSKPEREALRKKEKELQDLKHASRLSRKITIDFAGRQILEEQNSLSDYHSMLDETIQSIKSGTMGSVLRDKKLVAEKQLRDMVNPDILQPAPVWVEQTGSGTHRKSSPLGDAERNRLRIQDQEFQEMSDEGMCLSMHQPWASLLIKGIKKVEGRTWYSSHRGRLWIAATAKRPASQEISQLEAFYRMLLPKDTEFPKDYPSGCLLGCVNVTDCVSQEQFKEQYPDLFQESGSPFVFICTYPQELILKFPIKGKHKIWKLESRIHQGAKKGLMKPKDTES</sequence>
<comment type="subunit">
    <text evidence="17">Interacts with the thyroid hormone receptor/TR (via the ligand-binding domain); this interaction requires the presence of thyroid hormone. Interacts with the androgen receptor/AR; in an androgen, testosterone and dihydrotestosterone-dependent manner. Interacts with ESR1 (estrogen ligand-bound); competes with UFSP2. Interacts with UFSP2; competes with ligand-bound ESR1. Interacts with DDRGK1 and UFL1; the interaction with DDRGK1 is direct. Interacts with NCOA1. Interacts with EP300. Part of the ASC-1 complex, that contains TRIP4, ASCC1, ASCC2 and ASCC3. Identified in the RQT (ribosome quality control trigger) complex, that contains ASCC2, ASCC3 and TRIP4. Interacts with NEK6. Interacts with CSRP1. Interacts with ZCCHC4.</text>
</comment>
<dbReference type="Proteomes" id="UP000515156">
    <property type="component" value="Chromosome 1"/>
</dbReference>
<dbReference type="OrthoDB" id="338816at2759"/>
<keyword evidence="15" id="KW-0539">Nucleus</keyword>
<accession>A0A6P7WU75</accession>
<evidence type="ECO:0000256" key="3">
    <source>
        <dbReference type="ARBA" id="ARBA00004514"/>
    </source>
</evidence>
<dbReference type="InterPro" id="IPR039128">
    <property type="entry name" value="TRIP4-like"/>
</dbReference>
<keyword evidence="9" id="KW-0862">Zinc</keyword>
<dbReference type="SMART" id="SM01022">
    <property type="entry name" value="ASCH"/>
    <property type="match status" value="1"/>
</dbReference>
<keyword evidence="10" id="KW-0832">Ubl conjugation</keyword>
<dbReference type="SUPFAM" id="SSF88697">
    <property type="entry name" value="PUA domain-like"/>
    <property type="match status" value="1"/>
</dbReference>
<keyword evidence="13" id="KW-0804">Transcription</keyword>
<dbReference type="GO" id="GO:0005634">
    <property type="term" value="C:nucleus"/>
    <property type="evidence" value="ECO:0007669"/>
    <property type="project" value="UniProtKB-SubCell"/>
</dbReference>
<evidence type="ECO:0000256" key="16">
    <source>
        <dbReference type="ARBA" id="ARBA00055901"/>
    </source>
</evidence>
<dbReference type="GO" id="GO:0005813">
    <property type="term" value="C:centrosome"/>
    <property type="evidence" value="ECO:0007669"/>
    <property type="project" value="UniProtKB-SubCell"/>
</dbReference>
<protein>
    <recommendedName>
        <fullName evidence="18">Activating signal cointegrator 1</fullName>
    </recommendedName>
    <alternativeName>
        <fullName evidence="19">Thyroid receptor-interacting protein 4</fullName>
    </alternativeName>
</protein>
<dbReference type="Pfam" id="PF04266">
    <property type="entry name" value="ASCH"/>
    <property type="match status" value="1"/>
</dbReference>
<evidence type="ECO:0000256" key="4">
    <source>
        <dbReference type="ARBA" id="ARBA00022490"/>
    </source>
</evidence>
<dbReference type="InParanoid" id="A0A6P7WU75"/>
<evidence type="ECO:0000256" key="19">
    <source>
        <dbReference type="ARBA" id="ARBA00075052"/>
    </source>
</evidence>
<dbReference type="InterPro" id="IPR015947">
    <property type="entry name" value="PUA-like_sf"/>
</dbReference>
<keyword evidence="5" id="KW-1017">Isopeptide bond</keyword>
<dbReference type="CTD" id="9325"/>
<keyword evidence="4" id="KW-0963">Cytoplasm</keyword>
<comment type="subcellular location">
    <subcellularLocation>
        <location evidence="2">Cytoplasm</location>
        <location evidence="2">Cytoskeleton</location>
        <location evidence="2">Microtubule organizing center</location>
        <location evidence="2">Centrosome</location>
    </subcellularLocation>
    <subcellularLocation>
        <location evidence="3">Cytoplasm</location>
        <location evidence="3">Cytosol</location>
    </subcellularLocation>
    <subcellularLocation>
        <location evidence="1">Nucleus</location>
    </subcellularLocation>
</comment>
<dbReference type="Pfam" id="PF23135">
    <property type="entry name" value="TRI4_N"/>
    <property type="match status" value="1"/>
</dbReference>
<dbReference type="InterPro" id="IPR056993">
    <property type="entry name" value="TRIP4_3rd_dom"/>
</dbReference>
<gene>
    <name evidence="22" type="primary">TRIP4</name>
</gene>
<evidence type="ECO:0000256" key="5">
    <source>
        <dbReference type="ARBA" id="ARBA00022499"/>
    </source>
</evidence>
<evidence type="ECO:0000259" key="20">
    <source>
        <dbReference type="SMART" id="SM01022"/>
    </source>
</evidence>
<dbReference type="AlphaFoldDB" id="A0A6P7WU75"/>
<evidence type="ECO:0000313" key="21">
    <source>
        <dbReference type="Proteomes" id="UP000515156"/>
    </source>
</evidence>
<keyword evidence="7" id="KW-0479">Metal-binding</keyword>
<dbReference type="GO" id="GO:0180022">
    <property type="term" value="C:RQC-trigger complex"/>
    <property type="evidence" value="ECO:0007669"/>
    <property type="project" value="InterPro"/>
</dbReference>
<evidence type="ECO:0000256" key="12">
    <source>
        <dbReference type="ARBA" id="ARBA00023015"/>
    </source>
</evidence>
<reference evidence="22" key="1">
    <citation type="submission" date="2025-08" db="UniProtKB">
        <authorList>
            <consortium name="RefSeq"/>
        </authorList>
    </citation>
    <scope>IDENTIFICATION</scope>
</reference>
<feature type="domain" description="ASCH" evidence="20">
    <location>
        <begin position="425"/>
        <end position="539"/>
    </location>
</feature>
<keyword evidence="14" id="KW-0206">Cytoskeleton</keyword>
<dbReference type="Pfam" id="PF06221">
    <property type="entry name" value="zf-C2HC5"/>
    <property type="match status" value="1"/>
</dbReference>
<name>A0A6P7WU75_9AMPH</name>
<dbReference type="GO" id="GO:0005829">
    <property type="term" value="C:cytosol"/>
    <property type="evidence" value="ECO:0007669"/>
    <property type="project" value="UniProtKB-SubCell"/>
</dbReference>
<dbReference type="Gene3D" id="2.30.130.30">
    <property type="entry name" value="Hypothetical protein"/>
    <property type="match status" value="1"/>
</dbReference>
<dbReference type="RefSeq" id="XP_030043948.1">
    <property type="nucleotide sequence ID" value="XM_030188088.1"/>
</dbReference>
<dbReference type="InterPro" id="IPR056994">
    <property type="entry name" value="TRI4_N"/>
</dbReference>
<comment type="function">
    <text evidence="16">Transcription coactivator which associates with nuclear receptors, transcriptional coactivators including EP300, CREBBP and NCOA1, and basal transcription factors like TBP and TFIIA to facilitate nuclear receptors-mediated transcription. May thereby play an important role in establishing distinct coactivator complexes under different cellular conditions. Plays a role in thyroid hormone receptor and estrogen receptor transactivation. Also involved in androgen receptor transactivation. Plays a pivotal role in the transactivation of NF-kappa-B, SRF and AP1. Acts as a mediator of transrepression between nuclear receptor and either AP1 or NF-kappa-B. May play a role in the development of neuromuscular junction. May play a role in late myogenic differentiation. Also functions as part of the RQC trigger (RQT) complex that activates the ribosome quality control (RQC) pathway, a pathway that degrades nascent peptide chains during problematic translation.</text>
</comment>
<dbReference type="PANTHER" id="PTHR12963:SF4">
    <property type="entry name" value="ACTIVATING SIGNAL COINTEGRATOR 1"/>
    <property type="match status" value="1"/>
</dbReference>
<dbReference type="GeneID" id="115458224"/>
<evidence type="ECO:0000256" key="13">
    <source>
        <dbReference type="ARBA" id="ARBA00023163"/>
    </source>
</evidence>
<organism evidence="21 22">
    <name type="scientific">Microcaecilia unicolor</name>
    <dbReference type="NCBI Taxonomy" id="1415580"/>
    <lineage>
        <taxon>Eukaryota</taxon>
        <taxon>Metazoa</taxon>
        <taxon>Chordata</taxon>
        <taxon>Craniata</taxon>
        <taxon>Vertebrata</taxon>
        <taxon>Euteleostomi</taxon>
        <taxon>Amphibia</taxon>
        <taxon>Gymnophiona</taxon>
        <taxon>Siphonopidae</taxon>
        <taxon>Microcaecilia</taxon>
    </lineage>
</organism>
<dbReference type="InterPro" id="IPR007374">
    <property type="entry name" value="ASCH_domain"/>
</dbReference>
<evidence type="ECO:0000256" key="10">
    <source>
        <dbReference type="ARBA" id="ARBA00022843"/>
    </source>
</evidence>
<dbReference type="FunFam" id="2.30.130.30:FF:000004">
    <property type="entry name" value="Activating signal cointegrator 1"/>
    <property type="match status" value="1"/>
</dbReference>
<keyword evidence="21" id="KW-1185">Reference proteome</keyword>
<dbReference type="InterPro" id="IPR009349">
    <property type="entry name" value="TRIP4/RQT4_C2HC5_Znf"/>
</dbReference>
<proteinExistence type="predicted"/>
<evidence type="ECO:0000256" key="2">
    <source>
        <dbReference type="ARBA" id="ARBA00004300"/>
    </source>
</evidence>
<evidence type="ECO:0000256" key="7">
    <source>
        <dbReference type="ARBA" id="ARBA00022723"/>
    </source>
</evidence>
<evidence type="ECO:0000256" key="8">
    <source>
        <dbReference type="ARBA" id="ARBA00022771"/>
    </source>
</evidence>
<evidence type="ECO:0000256" key="17">
    <source>
        <dbReference type="ARBA" id="ARBA00065803"/>
    </source>
</evidence>
<keyword evidence="8" id="KW-0863">Zinc-finger</keyword>
<evidence type="ECO:0000256" key="11">
    <source>
        <dbReference type="ARBA" id="ARBA00022990"/>
    </source>
</evidence>
<evidence type="ECO:0000256" key="9">
    <source>
        <dbReference type="ARBA" id="ARBA00022833"/>
    </source>
</evidence>
<evidence type="ECO:0000256" key="14">
    <source>
        <dbReference type="ARBA" id="ARBA00023212"/>
    </source>
</evidence>
<dbReference type="GO" id="GO:0008270">
    <property type="term" value="F:zinc ion binding"/>
    <property type="evidence" value="ECO:0007669"/>
    <property type="project" value="UniProtKB-KW"/>
</dbReference>
<evidence type="ECO:0000256" key="1">
    <source>
        <dbReference type="ARBA" id="ARBA00004123"/>
    </source>
</evidence>